<sequence>MVSAELRSTGGEHLGNVTGQLDVEEDTFEEEMPEEERGGLAEELEEVVVREENPPKTVKIGSTVAPEHKAVLQKVLRDYNDRWRPKPLIYCGGEALASLFAATKMEETPPSDDLVVQSPPSMGFDVVGDCY</sequence>
<dbReference type="AlphaFoldDB" id="A0AA39TAK0"/>
<evidence type="ECO:0000256" key="1">
    <source>
        <dbReference type="SAM" id="MobiDB-lite"/>
    </source>
</evidence>
<accession>A0AA39TAK0</accession>
<name>A0AA39TAK0_ACESA</name>
<protein>
    <submittedName>
        <fullName evidence="2">Uncharacterized protein</fullName>
    </submittedName>
</protein>
<gene>
    <name evidence="2" type="ORF">LWI29_032962</name>
</gene>
<evidence type="ECO:0000313" key="2">
    <source>
        <dbReference type="EMBL" id="KAK0602400.1"/>
    </source>
</evidence>
<reference evidence="2" key="2">
    <citation type="submission" date="2023-06" db="EMBL/GenBank/DDBJ databases">
        <authorList>
            <person name="Swenson N.G."/>
            <person name="Wegrzyn J.L."/>
            <person name="Mcevoy S.L."/>
        </authorList>
    </citation>
    <scope>NUCLEOTIDE SEQUENCE</scope>
    <source>
        <strain evidence="2">NS2018</strain>
        <tissue evidence="2">Leaf</tissue>
    </source>
</reference>
<feature type="region of interest" description="Disordered" evidence="1">
    <location>
        <begin position="1"/>
        <end position="41"/>
    </location>
</feature>
<comment type="caution">
    <text evidence="2">The sequence shown here is derived from an EMBL/GenBank/DDBJ whole genome shotgun (WGS) entry which is preliminary data.</text>
</comment>
<evidence type="ECO:0000313" key="3">
    <source>
        <dbReference type="Proteomes" id="UP001168877"/>
    </source>
</evidence>
<dbReference type="EMBL" id="JAUESC010000003">
    <property type="protein sequence ID" value="KAK0602400.1"/>
    <property type="molecule type" value="Genomic_DNA"/>
</dbReference>
<reference evidence="2" key="1">
    <citation type="journal article" date="2022" name="Plant J.">
        <title>Strategies of tolerance reflected in two North American maple genomes.</title>
        <authorList>
            <person name="McEvoy S.L."/>
            <person name="Sezen U.U."/>
            <person name="Trouern-Trend A."/>
            <person name="McMahon S.M."/>
            <person name="Schaberg P.G."/>
            <person name="Yang J."/>
            <person name="Wegrzyn J.L."/>
            <person name="Swenson N.G."/>
        </authorList>
    </citation>
    <scope>NUCLEOTIDE SEQUENCE</scope>
    <source>
        <strain evidence="2">NS2018</strain>
    </source>
</reference>
<keyword evidence="3" id="KW-1185">Reference proteome</keyword>
<proteinExistence type="predicted"/>
<feature type="compositionally biased region" description="Acidic residues" evidence="1">
    <location>
        <begin position="22"/>
        <end position="34"/>
    </location>
</feature>
<dbReference type="Proteomes" id="UP001168877">
    <property type="component" value="Unassembled WGS sequence"/>
</dbReference>
<organism evidence="2 3">
    <name type="scientific">Acer saccharum</name>
    <name type="common">Sugar maple</name>
    <dbReference type="NCBI Taxonomy" id="4024"/>
    <lineage>
        <taxon>Eukaryota</taxon>
        <taxon>Viridiplantae</taxon>
        <taxon>Streptophyta</taxon>
        <taxon>Embryophyta</taxon>
        <taxon>Tracheophyta</taxon>
        <taxon>Spermatophyta</taxon>
        <taxon>Magnoliopsida</taxon>
        <taxon>eudicotyledons</taxon>
        <taxon>Gunneridae</taxon>
        <taxon>Pentapetalae</taxon>
        <taxon>rosids</taxon>
        <taxon>malvids</taxon>
        <taxon>Sapindales</taxon>
        <taxon>Sapindaceae</taxon>
        <taxon>Hippocastanoideae</taxon>
        <taxon>Acereae</taxon>
        <taxon>Acer</taxon>
    </lineage>
</organism>